<evidence type="ECO:0000259" key="1">
    <source>
        <dbReference type="Pfam" id="PF01248"/>
    </source>
</evidence>
<dbReference type="Proteomes" id="UP000886741">
    <property type="component" value="Unassembled WGS sequence"/>
</dbReference>
<dbReference type="SUPFAM" id="SSF55315">
    <property type="entry name" value="L30e-like"/>
    <property type="match status" value="1"/>
</dbReference>
<organism evidence="2 3">
    <name type="scientific">Candidatus Avoscillospira avistercoris</name>
    <dbReference type="NCBI Taxonomy" id="2840707"/>
    <lineage>
        <taxon>Bacteria</taxon>
        <taxon>Bacillati</taxon>
        <taxon>Bacillota</taxon>
        <taxon>Clostridia</taxon>
        <taxon>Eubacteriales</taxon>
        <taxon>Oscillospiraceae</taxon>
        <taxon>Oscillospiraceae incertae sedis</taxon>
        <taxon>Candidatus Avoscillospira</taxon>
    </lineage>
</organism>
<evidence type="ECO:0000313" key="3">
    <source>
        <dbReference type="Proteomes" id="UP000886741"/>
    </source>
</evidence>
<dbReference type="InterPro" id="IPR029064">
    <property type="entry name" value="Ribosomal_eL30-like_sf"/>
</dbReference>
<evidence type="ECO:0000313" key="2">
    <source>
        <dbReference type="EMBL" id="HIS64426.1"/>
    </source>
</evidence>
<dbReference type="Pfam" id="PF01248">
    <property type="entry name" value="Ribosomal_L7Ae"/>
    <property type="match status" value="1"/>
</dbReference>
<reference evidence="2" key="1">
    <citation type="submission" date="2020-10" db="EMBL/GenBank/DDBJ databases">
        <authorList>
            <person name="Gilroy R."/>
        </authorList>
    </citation>
    <scope>NUCLEOTIDE SEQUENCE</scope>
    <source>
        <strain evidence="2">ChiBcec16-1751</strain>
    </source>
</reference>
<dbReference type="AlphaFoldDB" id="A0A9D1F9X3"/>
<dbReference type="Gene3D" id="3.30.1330.30">
    <property type="match status" value="1"/>
</dbReference>
<name>A0A9D1F9X3_9FIRM</name>
<protein>
    <submittedName>
        <fullName evidence="2">Ribosomal L7Ae/L30e/S12e/Gadd45 family protein</fullName>
    </submittedName>
</protein>
<comment type="caution">
    <text evidence="2">The sequence shown here is derived from an EMBL/GenBank/DDBJ whole genome shotgun (WGS) entry which is preliminary data.</text>
</comment>
<gene>
    <name evidence="2" type="ORF">IAA83_03520</name>
</gene>
<dbReference type="EMBL" id="DVJJ01000054">
    <property type="protein sequence ID" value="HIS64426.1"/>
    <property type="molecule type" value="Genomic_DNA"/>
</dbReference>
<reference evidence="2" key="2">
    <citation type="journal article" date="2021" name="PeerJ">
        <title>Extensive microbial diversity within the chicken gut microbiome revealed by metagenomics and culture.</title>
        <authorList>
            <person name="Gilroy R."/>
            <person name="Ravi A."/>
            <person name="Getino M."/>
            <person name="Pursley I."/>
            <person name="Horton D.L."/>
            <person name="Alikhan N.F."/>
            <person name="Baker D."/>
            <person name="Gharbi K."/>
            <person name="Hall N."/>
            <person name="Watson M."/>
            <person name="Adriaenssens E.M."/>
            <person name="Foster-Nyarko E."/>
            <person name="Jarju S."/>
            <person name="Secka A."/>
            <person name="Antonio M."/>
            <person name="Oren A."/>
            <person name="Chaudhuri R.R."/>
            <person name="La Ragione R."/>
            <person name="Hildebrand F."/>
            <person name="Pallen M.J."/>
        </authorList>
    </citation>
    <scope>NUCLEOTIDE SEQUENCE</scope>
    <source>
        <strain evidence="2">ChiBcec16-1751</strain>
    </source>
</reference>
<accession>A0A9D1F9X3</accession>
<sequence>MLEELKTGSTVVGLKQLRKVLKDGTVQKVFLARNAEPRLVEPIEALCREKNVPCIWVDTMAQLGTACGIDVGAAAAALL</sequence>
<proteinExistence type="predicted"/>
<dbReference type="InterPro" id="IPR004038">
    <property type="entry name" value="Ribosomal_eL8/eL30/eS12/Gad45"/>
</dbReference>
<feature type="domain" description="Ribosomal protein eL8/eL30/eS12/Gadd45" evidence="1">
    <location>
        <begin position="5"/>
        <end position="77"/>
    </location>
</feature>